<sequence>MPARDYAQEHGEGLAGLVLTGIPRSLPGVETATAVRRLAGEAAARGRCGPTWRAYPRARHEILNETNRDEVQADLLDWLDKHV</sequence>
<dbReference type="Proteomes" id="UP001500443">
    <property type="component" value="Unassembled WGS sequence"/>
</dbReference>
<comment type="caution">
    <text evidence="1">The sequence shown here is derived from an EMBL/GenBank/DDBJ whole genome shotgun (WGS) entry which is preliminary data.</text>
</comment>
<protein>
    <recommendedName>
        <fullName evidence="3">Serine aminopeptidase S33 domain-containing protein</fullName>
    </recommendedName>
</protein>
<evidence type="ECO:0008006" key="3">
    <source>
        <dbReference type="Google" id="ProtNLM"/>
    </source>
</evidence>
<reference evidence="1 2" key="1">
    <citation type="journal article" date="2019" name="Int. J. Syst. Evol. Microbiol.">
        <title>The Global Catalogue of Microorganisms (GCM) 10K type strain sequencing project: providing services to taxonomists for standard genome sequencing and annotation.</title>
        <authorList>
            <consortium name="The Broad Institute Genomics Platform"/>
            <consortium name="The Broad Institute Genome Sequencing Center for Infectious Disease"/>
            <person name="Wu L."/>
            <person name="Ma J."/>
        </authorList>
    </citation>
    <scope>NUCLEOTIDE SEQUENCE [LARGE SCALE GENOMIC DNA]</scope>
    <source>
        <strain evidence="1 2">JCM 15481</strain>
    </source>
</reference>
<dbReference type="InterPro" id="IPR029058">
    <property type="entry name" value="AB_hydrolase_fold"/>
</dbReference>
<keyword evidence="2" id="KW-1185">Reference proteome</keyword>
<evidence type="ECO:0000313" key="2">
    <source>
        <dbReference type="Proteomes" id="UP001500443"/>
    </source>
</evidence>
<name>A0ABN2Z7Z6_9ACTN</name>
<proteinExistence type="predicted"/>
<accession>A0ABN2Z7Z6</accession>
<gene>
    <name evidence="1" type="ORF">GCM10009802_47530</name>
</gene>
<dbReference type="EMBL" id="BAAAPF010000191">
    <property type="protein sequence ID" value="GAA2138130.1"/>
    <property type="molecule type" value="Genomic_DNA"/>
</dbReference>
<organism evidence="1 2">
    <name type="scientific">Streptomyces synnematoformans</name>
    <dbReference type="NCBI Taxonomy" id="415721"/>
    <lineage>
        <taxon>Bacteria</taxon>
        <taxon>Bacillati</taxon>
        <taxon>Actinomycetota</taxon>
        <taxon>Actinomycetes</taxon>
        <taxon>Kitasatosporales</taxon>
        <taxon>Streptomycetaceae</taxon>
        <taxon>Streptomyces</taxon>
    </lineage>
</organism>
<evidence type="ECO:0000313" key="1">
    <source>
        <dbReference type="EMBL" id="GAA2138130.1"/>
    </source>
</evidence>
<dbReference type="SUPFAM" id="SSF53474">
    <property type="entry name" value="alpha/beta-Hydrolases"/>
    <property type="match status" value="1"/>
</dbReference>